<dbReference type="PANTHER" id="PTHR30036:SF2">
    <property type="entry name" value="D-GALACTOSE_METHYL-GALACTOSIDE BINDING PERIPLASMIC PROTEIN MGLB"/>
    <property type="match status" value="1"/>
</dbReference>
<evidence type="ECO:0000256" key="1">
    <source>
        <dbReference type="ARBA" id="ARBA00004196"/>
    </source>
</evidence>
<evidence type="ECO:0000256" key="5">
    <source>
        <dbReference type="ARBA" id="ARBA00022729"/>
    </source>
</evidence>
<dbReference type="CDD" id="cd01539">
    <property type="entry name" value="PBP1_GGBP"/>
    <property type="match status" value="1"/>
</dbReference>
<keyword evidence="4" id="KW-0479">Metal-binding</keyword>
<comment type="caution">
    <text evidence="11">The sequence shown here is derived from an EMBL/GenBank/DDBJ whole genome shotgun (WGS) entry which is preliminary data.</text>
</comment>
<evidence type="ECO:0000256" key="8">
    <source>
        <dbReference type="ARBA" id="ARBA00034323"/>
    </source>
</evidence>
<keyword evidence="6" id="KW-0574">Periplasm</keyword>
<evidence type="ECO:0000313" key="11">
    <source>
        <dbReference type="EMBL" id="HIQ60963.1"/>
    </source>
</evidence>
<accession>A0A9D1CH58</accession>
<evidence type="ECO:0000256" key="6">
    <source>
        <dbReference type="ARBA" id="ARBA00022764"/>
    </source>
</evidence>
<dbReference type="InterPro" id="IPR050555">
    <property type="entry name" value="Bact_Solute-Bind_Prot2"/>
</dbReference>
<keyword evidence="3" id="KW-0762">Sugar transport</keyword>
<sequence>MRKVLIALVILAVGLSGLLIWHCSGIEMESNQVRIGVTVYQMEDPFIAQIPHYIEKIAKEYEEEHGVRVFVDVVDAMGNQNLQNDQVSQFLDRDFDVLCVNMVDRTAAGSIVDKAMQADVPVVFFNREPVEEDMRRWDKLYYVCSKADESGVLEGGIVVDAYQAQPERWDKNGDGKLQYVLLEGEQGHQDSLIRTEVTIKTITDAGIELDKLAGETADWQRAQAGVLMEQWVQEFGDQIELVISNNDNMALGALDTYAALGIEELPMIVGIDAIQPALDAVRAGRMTGTVLNDAKGQAQAIFDLAYPLAQGKDPVDDYQTLENRYIWIPHQAVTKENLKEIQKQLE</sequence>
<keyword evidence="5" id="KW-0732">Signal</keyword>
<name>A0A9D1CH58_9FIRM</name>
<dbReference type="GO" id="GO:0030246">
    <property type="term" value="F:carbohydrate binding"/>
    <property type="evidence" value="ECO:0007669"/>
    <property type="project" value="InterPro"/>
</dbReference>
<comment type="subunit">
    <text evidence="8">The ABC transporter complex is composed of one ATP-binding protein (MglA), two transmembrane proteins (MglC) and a solute-binding protein (MglB).</text>
</comment>
<dbReference type="Gene3D" id="3.40.50.2300">
    <property type="match status" value="2"/>
</dbReference>
<evidence type="ECO:0000256" key="9">
    <source>
        <dbReference type="ARBA" id="ARBA00034344"/>
    </source>
</evidence>
<dbReference type="GO" id="GO:0030288">
    <property type="term" value="C:outer membrane-bounded periplasmic space"/>
    <property type="evidence" value="ECO:0007669"/>
    <property type="project" value="TreeGrafter"/>
</dbReference>
<evidence type="ECO:0000256" key="3">
    <source>
        <dbReference type="ARBA" id="ARBA00022597"/>
    </source>
</evidence>
<dbReference type="AlphaFoldDB" id="A0A9D1CH58"/>
<reference evidence="11" key="1">
    <citation type="submission" date="2020-10" db="EMBL/GenBank/DDBJ databases">
        <authorList>
            <person name="Gilroy R."/>
        </authorList>
    </citation>
    <scope>NUCLEOTIDE SEQUENCE</scope>
    <source>
        <strain evidence="11">ChiGjej2B2-12916</strain>
    </source>
</reference>
<organism evidence="11 12">
    <name type="scientific">Candidatus Enterenecus faecium</name>
    <dbReference type="NCBI Taxonomy" id="2840780"/>
    <lineage>
        <taxon>Bacteria</taxon>
        <taxon>Bacillati</taxon>
        <taxon>Bacillota</taxon>
        <taxon>Clostridia</taxon>
        <taxon>Eubacteriales</taxon>
        <taxon>Candidatus Enterenecus</taxon>
    </lineage>
</organism>
<reference evidence="11" key="2">
    <citation type="journal article" date="2021" name="PeerJ">
        <title>Extensive microbial diversity within the chicken gut microbiome revealed by metagenomics and culture.</title>
        <authorList>
            <person name="Gilroy R."/>
            <person name="Ravi A."/>
            <person name="Getino M."/>
            <person name="Pursley I."/>
            <person name="Horton D.L."/>
            <person name="Alikhan N.F."/>
            <person name="Baker D."/>
            <person name="Gharbi K."/>
            <person name="Hall N."/>
            <person name="Watson M."/>
            <person name="Adriaenssens E.M."/>
            <person name="Foster-Nyarko E."/>
            <person name="Jarju S."/>
            <person name="Secka A."/>
            <person name="Antonio M."/>
            <person name="Oren A."/>
            <person name="Chaudhuri R.R."/>
            <person name="La Ragione R."/>
            <person name="Hildebrand F."/>
            <person name="Pallen M.J."/>
        </authorList>
    </citation>
    <scope>NUCLEOTIDE SEQUENCE</scope>
    <source>
        <strain evidence="11">ChiGjej2B2-12916</strain>
    </source>
</reference>
<keyword evidence="7" id="KW-0106">Calcium</keyword>
<dbReference type="EMBL" id="DVFO01000048">
    <property type="protein sequence ID" value="HIQ60963.1"/>
    <property type="molecule type" value="Genomic_DNA"/>
</dbReference>
<dbReference type="Pfam" id="PF13407">
    <property type="entry name" value="Peripla_BP_4"/>
    <property type="match status" value="1"/>
</dbReference>
<protein>
    <recommendedName>
        <fullName evidence="9">D-galactose/methyl-galactoside binding periplasmic protein MglB</fullName>
    </recommendedName>
</protein>
<evidence type="ECO:0000313" key="12">
    <source>
        <dbReference type="Proteomes" id="UP000886879"/>
    </source>
</evidence>
<dbReference type="Proteomes" id="UP000886879">
    <property type="component" value="Unassembled WGS sequence"/>
</dbReference>
<evidence type="ECO:0000259" key="10">
    <source>
        <dbReference type="Pfam" id="PF13407"/>
    </source>
</evidence>
<gene>
    <name evidence="11" type="ORF">IAD31_05150</name>
</gene>
<dbReference type="SUPFAM" id="SSF53822">
    <property type="entry name" value="Periplasmic binding protein-like I"/>
    <property type="match status" value="1"/>
</dbReference>
<dbReference type="InterPro" id="IPR025997">
    <property type="entry name" value="SBP_2_dom"/>
</dbReference>
<keyword evidence="2" id="KW-0813">Transport</keyword>
<dbReference type="InterPro" id="IPR028082">
    <property type="entry name" value="Peripla_BP_I"/>
</dbReference>
<dbReference type="PANTHER" id="PTHR30036">
    <property type="entry name" value="D-XYLOSE-BINDING PERIPLASMIC PROTEIN"/>
    <property type="match status" value="1"/>
</dbReference>
<dbReference type="InterPro" id="IPR044085">
    <property type="entry name" value="MglB-like_PBP1"/>
</dbReference>
<evidence type="ECO:0000256" key="7">
    <source>
        <dbReference type="ARBA" id="ARBA00022837"/>
    </source>
</evidence>
<comment type="subcellular location">
    <subcellularLocation>
        <location evidence="1">Cell envelope</location>
    </subcellularLocation>
</comment>
<proteinExistence type="predicted"/>
<dbReference type="GO" id="GO:0046872">
    <property type="term" value="F:metal ion binding"/>
    <property type="evidence" value="ECO:0007669"/>
    <property type="project" value="UniProtKB-KW"/>
</dbReference>
<feature type="domain" description="Periplasmic binding protein" evidence="10">
    <location>
        <begin position="35"/>
        <end position="313"/>
    </location>
</feature>
<evidence type="ECO:0000256" key="2">
    <source>
        <dbReference type="ARBA" id="ARBA00022448"/>
    </source>
</evidence>
<evidence type="ECO:0000256" key="4">
    <source>
        <dbReference type="ARBA" id="ARBA00022723"/>
    </source>
</evidence>